<proteinExistence type="predicted"/>
<keyword evidence="2" id="KW-1185">Reference proteome</keyword>
<dbReference type="AlphaFoldDB" id="A0A397JXH2"/>
<evidence type="ECO:0000313" key="2">
    <source>
        <dbReference type="Proteomes" id="UP000266861"/>
    </source>
</evidence>
<dbReference type="OrthoDB" id="10258882at2759"/>
<dbReference type="EMBL" id="PQFF01000011">
    <property type="protein sequence ID" value="RHZ89553.1"/>
    <property type="molecule type" value="Genomic_DNA"/>
</dbReference>
<gene>
    <name evidence="1" type="ORF">Glove_13g119</name>
</gene>
<name>A0A397JXH2_9GLOM</name>
<dbReference type="STRING" id="1348612.A0A397JXH2"/>
<accession>A0A397JXH2</accession>
<organism evidence="1 2">
    <name type="scientific">Diversispora epigaea</name>
    <dbReference type="NCBI Taxonomy" id="1348612"/>
    <lineage>
        <taxon>Eukaryota</taxon>
        <taxon>Fungi</taxon>
        <taxon>Fungi incertae sedis</taxon>
        <taxon>Mucoromycota</taxon>
        <taxon>Glomeromycotina</taxon>
        <taxon>Glomeromycetes</taxon>
        <taxon>Diversisporales</taxon>
        <taxon>Diversisporaceae</taxon>
        <taxon>Diversispora</taxon>
    </lineage>
</organism>
<comment type="caution">
    <text evidence="1">The sequence shown here is derived from an EMBL/GenBank/DDBJ whole genome shotgun (WGS) entry which is preliminary data.</text>
</comment>
<dbReference type="Proteomes" id="UP000266861">
    <property type="component" value="Unassembled WGS sequence"/>
</dbReference>
<reference evidence="1 2" key="1">
    <citation type="submission" date="2018-08" db="EMBL/GenBank/DDBJ databases">
        <title>Genome and evolution of the arbuscular mycorrhizal fungus Diversispora epigaea (formerly Glomus versiforme) and its bacterial endosymbionts.</title>
        <authorList>
            <person name="Sun X."/>
            <person name="Fei Z."/>
            <person name="Harrison M."/>
        </authorList>
    </citation>
    <scope>NUCLEOTIDE SEQUENCE [LARGE SCALE GENOMIC DNA]</scope>
    <source>
        <strain evidence="1 2">IT104</strain>
    </source>
</reference>
<protein>
    <submittedName>
        <fullName evidence="1">Uncharacterized protein</fullName>
    </submittedName>
</protein>
<evidence type="ECO:0000313" key="1">
    <source>
        <dbReference type="EMBL" id="RHZ89553.1"/>
    </source>
</evidence>
<sequence length="150" mass="17388">MFTDLLCDWGAPKKRASKKIDKKGLNVRYCNSFIKYPSSIFEYLSIEMLNNSLVHSLRQNYHNYREGQILKAYQDIGSIFIAQNVVCASCKKHNNGAEFTRQPNNDILHVHCDFDKLRRDNSLEIIDSPTPLHLYLIFKNQSDSIECSLN</sequence>